<evidence type="ECO:0000313" key="3">
    <source>
        <dbReference type="Proteomes" id="UP001165287"/>
    </source>
</evidence>
<reference evidence="2" key="1">
    <citation type="submission" date="2024-05" db="EMBL/GenBank/DDBJ databases">
        <title>Metabacillus sp. nov., isolated from the rhizosphere soil of tomato plants.</title>
        <authorList>
            <person name="Ma R."/>
        </authorList>
    </citation>
    <scope>NUCLEOTIDE SEQUENCE</scope>
    <source>
        <strain evidence="2">DBTR6</strain>
    </source>
</reference>
<feature type="transmembrane region" description="Helical" evidence="1">
    <location>
        <begin position="6"/>
        <end position="24"/>
    </location>
</feature>
<dbReference type="RefSeq" id="WP_224141601.1">
    <property type="nucleotide sequence ID" value="NZ_JAIQUM010000089.1"/>
</dbReference>
<protein>
    <submittedName>
        <fullName evidence="2">Pro-sigmaK processing inhibitor BofA family protein</fullName>
    </submittedName>
</protein>
<dbReference type="NCBIfam" id="TIGR02862">
    <property type="entry name" value="spore_BofA"/>
    <property type="match status" value="1"/>
</dbReference>
<organism evidence="2 3">
    <name type="scientific">Metabacillus rhizolycopersici</name>
    <dbReference type="NCBI Taxonomy" id="2875709"/>
    <lineage>
        <taxon>Bacteria</taxon>
        <taxon>Bacillati</taxon>
        <taxon>Bacillota</taxon>
        <taxon>Bacilli</taxon>
        <taxon>Bacillales</taxon>
        <taxon>Bacillaceae</taxon>
        <taxon>Metabacillus</taxon>
    </lineage>
</organism>
<evidence type="ECO:0000256" key="1">
    <source>
        <dbReference type="SAM" id="Phobius"/>
    </source>
</evidence>
<keyword evidence="1" id="KW-0812">Transmembrane</keyword>
<feature type="transmembrane region" description="Helical" evidence="1">
    <location>
        <begin position="60"/>
        <end position="82"/>
    </location>
</feature>
<keyword evidence="1" id="KW-0472">Membrane</keyword>
<sequence>MDPILIFSILGGLILILLFIGAPLRPLRWIGQLFIKIIVGALLLFFVNFFGSSFDLHIPINFITSSVSGILGIPGLAALVIIKTMIVG</sequence>
<evidence type="ECO:0000313" key="2">
    <source>
        <dbReference type="EMBL" id="MBZ5753172.1"/>
    </source>
</evidence>
<gene>
    <name evidence="2" type="ORF">K9V48_23840</name>
</gene>
<dbReference type="Proteomes" id="UP001165287">
    <property type="component" value="Unassembled WGS sequence"/>
</dbReference>
<proteinExistence type="predicted"/>
<dbReference type="Pfam" id="PF07441">
    <property type="entry name" value="BofA"/>
    <property type="match status" value="1"/>
</dbReference>
<comment type="caution">
    <text evidence="2">The sequence shown here is derived from an EMBL/GenBank/DDBJ whole genome shotgun (WGS) entry which is preliminary data.</text>
</comment>
<feature type="transmembrane region" description="Helical" evidence="1">
    <location>
        <begin position="33"/>
        <end position="54"/>
    </location>
</feature>
<keyword evidence="3" id="KW-1185">Reference proteome</keyword>
<name>A0ABS7UXX3_9BACI</name>
<dbReference type="InterPro" id="IPR010001">
    <property type="entry name" value="BofA"/>
</dbReference>
<dbReference type="EMBL" id="JAIQUM010000089">
    <property type="protein sequence ID" value="MBZ5753172.1"/>
    <property type="molecule type" value="Genomic_DNA"/>
</dbReference>
<keyword evidence="1" id="KW-1133">Transmembrane helix</keyword>
<accession>A0ABS7UXX3</accession>